<dbReference type="InterPro" id="IPR011256">
    <property type="entry name" value="Reg_factor_effector_dom_sf"/>
</dbReference>
<name>A0A397A3D9_APHAT</name>
<reference evidence="2 3" key="1">
    <citation type="submission" date="2018-08" db="EMBL/GenBank/DDBJ databases">
        <title>Aphanomyces genome sequencing and annotation.</title>
        <authorList>
            <person name="Minardi D."/>
            <person name="Oidtmann B."/>
            <person name="Van Der Giezen M."/>
            <person name="Studholme D.J."/>
        </authorList>
    </citation>
    <scope>NUCLEOTIDE SEQUENCE [LARGE SCALE GENOMIC DNA]</scope>
    <source>
        <strain evidence="2 3">Kv</strain>
    </source>
</reference>
<dbReference type="AlphaFoldDB" id="A0A397A3D9"/>
<dbReference type="InterPro" id="IPR029441">
    <property type="entry name" value="Cass2"/>
</dbReference>
<evidence type="ECO:0000313" key="2">
    <source>
        <dbReference type="EMBL" id="RHY02092.1"/>
    </source>
</evidence>
<evidence type="ECO:0000259" key="1">
    <source>
        <dbReference type="Pfam" id="PF14526"/>
    </source>
</evidence>
<gene>
    <name evidence="2" type="ORF">DYB36_002163</name>
</gene>
<dbReference type="Gene3D" id="3.20.80.10">
    <property type="entry name" value="Regulatory factor, effector binding domain"/>
    <property type="match status" value="1"/>
</dbReference>
<feature type="domain" description="Integron-associated effector binding protein" evidence="1">
    <location>
        <begin position="9"/>
        <end position="73"/>
    </location>
</feature>
<dbReference type="SUPFAM" id="SSF55136">
    <property type="entry name" value="Probable bacterial effector-binding domain"/>
    <property type="match status" value="1"/>
</dbReference>
<dbReference type="VEuPathDB" id="FungiDB:H257_15649"/>
<dbReference type="Pfam" id="PF14526">
    <property type="entry name" value="Cass2"/>
    <property type="match status" value="1"/>
</dbReference>
<comment type="caution">
    <text evidence="2">The sequence shown here is derived from an EMBL/GenBank/DDBJ whole genome shotgun (WGS) entry which is preliminary data.</text>
</comment>
<organism evidence="2 3">
    <name type="scientific">Aphanomyces astaci</name>
    <name type="common">Crayfish plague agent</name>
    <dbReference type="NCBI Taxonomy" id="112090"/>
    <lineage>
        <taxon>Eukaryota</taxon>
        <taxon>Sar</taxon>
        <taxon>Stramenopiles</taxon>
        <taxon>Oomycota</taxon>
        <taxon>Saprolegniomycetes</taxon>
        <taxon>Saprolegniales</taxon>
        <taxon>Verrucalvaceae</taxon>
        <taxon>Aphanomyces</taxon>
    </lineage>
</organism>
<dbReference type="Proteomes" id="UP000265427">
    <property type="component" value="Unassembled WGS sequence"/>
</dbReference>
<sequence length="233" mass="25868">MQPHFHGNAAYGVCHDFNDGTYFYLCAIQVTEAELNTLPEGWISLEIPEHDFAVYEHTDSVDKIGDTWTSIMHDNSVTRDHGIPSATAMTTLHQMHTSHNDSVNFLCGEFIQSDRAVFVMLQVHTDDDRTDIQSDRAVFVMLQVHTDDDRTDAHCMRDRMAWYGVACDLFFNGSEFGSPAASGCKGDCIACPRYHTRWSGAVEDEAKLWGRGDGGQPTSAVSPVCNGISKGRV</sequence>
<accession>A0A397A3D9</accession>
<evidence type="ECO:0000313" key="3">
    <source>
        <dbReference type="Proteomes" id="UP000265427"/>
    </source>
</evidence>
<proteinExistence type="predicted"/>
<dbReference type="VEuPathDB" id="FungiDB:H257_15651"/>
<protein>
    <recommendedName>
        <fullName evidence="1">Integron-associated effector binding protein domain-containing protein</fullName>
    </recommendedName>
</protein>
<dbReference type="EMBL" id="QUSZ01007606">
    <property type="protein sequence ID" value="RHY02092.1"/>
    <property type="molecule type" value="Genomic_DNA"/>
</dbReference>